<dbReference type="InterPro" id="IPR050250">
    <property type="entry name" value="Macrolide_Exporter_MacB"/>
</dbReference>
<evidence type="ECO:0000259" key="8">
    <source>
        <dbReference type="Pfam" id="PF02687"/>
    </source>
</evidence>
<evidence type="ECO:0000256" key="1">
    <source>
        <dbReference type="ARBA" id="ARBA00004651"/>
    </source>
</evidence>
<reference evidence="10" key="1">
    <citation type="journal article" date="2005" name="Environ. Microbiol.">
        <title>Genetic and functional properties of uncultivated thermophilic crenarchaeotes from a subsurface gold mine as revealed by analysis of genome fragments.</title>
        <authorList>
            <person name="Nunoura T."/>
            <person name="Hirayama H."/>
            <person name="Takami H."/>
            <person name="Oida H."/>
            <person name="Nishi S."/>
            <person name="Shimamura S."/>
            <person name="Suzuki Y."/>
            <person name="Inagaki F."/>
            <person name="Takai K."/>
            <person name="Nealson K.H."/>
            <person name="Horikoshi K."/>
        </authorList>
    </citation>
    <scope>NUCLEOTIDE SEQUENCE</scope>
</reference>
<dbReference type="Pfam" id="PF02687">
    <property type="entry name" value="FtsX"/>
    <property type="match status" value="1"/>
</dbReference>
<dbReference type="AlphaFoldDB" id="H5SQ18"/>
<evidence type="ECO:0000256" key="4">
    <source>
        <dbReference type="ARBA" id="ARBA00022989"/>
    </source>
</evidence>
<feature type="transmembrane region" description="Helical" evidence="7">
    <location>
        <begin position="251"/>
        <end position="272"/>
    </location>
</feature>
<organism evidence="10">
    <name type="scientific">uncultured Acidobacteriota bacterium</name>
    <dbReference type="NCBI Taxonomy" id="171953"/>
    <lineage>
        <taxon>Bacteria</taxon>
        <taxon>Pseudomonadati</taxon>
        <taxon>Acidobacteriota</taxon>
        <taxon>environmental samples</taxon>
    </lineage>
</organism>
<dbReference type="Pfam" id="PF12704">
    <property type="entry name" value="MacB_PCD"/>
    <property type="match status" value="1"/>
</dbReference>
<dbReference type="GO" id="GO:0005886">
    <property type="term" value="C:plasma membrane"/>
    <property type="evidence" value="ECO:0007669"/>
    <property type="project" value="UniProtKB-SubCell"/>
</dbReference>
<comment type="similarity">
    <text evidence="6">Belongs to the ABC-4 integral membrane protein family.</text>
</comment>
<dbReference type="EMBL" id="AP011798">
    <property type="protein sequence ID" value="BAL58254.1"/>
    <property type="molecule type" value="Genomic_DNA"/>
</dbReference>
<dbReference type="InterPro" id="IPR003838">
    <property type="entry name" value="ABC3_permease_C"/>
</dbReference>
<protein>
    <submittedName>
        <fullName evidence="10">Hypothetical conserved protein</fullName>
    </submittedName>
</protein>
<evidence type="ECO:0000259" key="9">
    <source>
        <dbReference type="Pfam" id="PF12704"/>
    </source>
</evidence>
<feature type="domain" description="ABC3 transporter permease C-terminal" evidence="8">
    <location>
        <begin position="252"/>
        <end position="360"/>
    </location>
</feature>
<evidence type="ECO:0000256" key="3">
    <source>
        <dbReference type="ARBA" id="ARBA00022692"/>
    </source>
</evidence>
<gene>
    <name evidence="10" type="ORF">HGMM_F55E10C16</name>
</gene>
<dbReference type="GO" id="GO:0022857">
    <property type="term" value="F:transmembrane transporter activity"/>
    <property type="evidence" value="ECO:0007669"/>
    <property type="project" value="TreeGrafter"/>
</dbReference>
<reference evidence="10" key="2">
    <citation type="journal article" date="2012" name="PLoS ONE">
        <title>A Deeply Branching Thermophilic Bacterium with an Ancient Acetyl-CoA Pathway Dominates a Subsurface Ecosystem.</title>
        <authorList>
            <person name="Takami H."/>
            <person name="Noguchi H."/>
            <person name="Takaki Y."/>
            <person name="Uchiyama I."/>
            <person name="Toyoda A."/>
            <person name="Nishi S."/>
            <person name="Chee G.-J."/>
            <person name="Arai W."/>
            <person name="Nunoura T."/>
            <person name="Itoh T."/>
            <person name="Hattori M."/>
            <person name="Takai K."/>
        </authorList>
    </citation>
    <scope>NUCLEOTIDE SEQUENCE</scope>
</reference>
<sequence>MSGRWRDNLVLSFLLHHPRRTAASVLGVAAAMTLVLMTTGLVRGILKERGRREASVGVEILVRERGTAGLTPSSAQLMLSEALARTIAEVPGVQGVTLVGQYLQPTGRGLDLRLVEGVKYAEYASLTGLRLVEGRGLKGGDEALIDTVRARSRGAKIGETIEIFGRPFRIVGIYEPPLGPRIKIPLETMQRALGAEGRGSAFLVKCARPEDQEAIAAELQRRLPDRQIVLTRDLPRLYADGTPLINSFLKAILGVAVVVSTLLITLTMYTSVLEQTRQIGILKSLGASRTFIAALVEKQALAISGLGILMALALSLVLKSLVGGLTALRVEMEWRWVLATIAAGFGSGAVGALYPALRAALQDPVRALMYE</sequence>
<evidence type="ECO:0000313" key="10">
    <source>
        <dbReference type="EMBL" id="BAL58254.1"/>
    </source>
</evidence>
<dbReference type="PANTHER" id="PTHR30572">
    <property type="entry name" value="MEMBRANE COMPONENT OF TRANSPORTER-RELATED"/>
    <property type="match status" value="1"/>
</dbReference>
<feature type="domain" description="MacB-like periplasmic core" evidence="9">
    <location>
        <begin position="21"/>
        <end position="221"/>
    </location>
</feature>
<keyword evidence="3 7" id="KW-0812">Transmembrane</keyword>
<evidence type="ECO:0000256" key="2">
    <source>
        <dbReference type="ARBA" id="ARBA00022475"/>
    </source>
</evidence>
<comment type="subcellular location">
    <subcellularLocation>
        <location evidence="1">Cell membrane</location>
        <topology evidence="1">Multi-pass membrane protein</topology>
    </subcellularLocation>
</comment>
<accession>H5SQ18</accession>
<feature type="transmembrane region" description="Helical" evidence="7">
    <location>
        <begin position="20"/>
        <end position="42"/>
    </location>
</feature>
<feature type="transmembrane region" description="Helical" evidence="7">
    <location>
        <begin position="308"/>
        <end position="328"/>
    </location>
</feature>
<dbReference type="PANTHER" id="PTHR30572:SF4">
    <property type="entry name" value="ABC TRANSPORTER PERMEASE YTRF"/>
    <property type="match status" value="1"/>
</dbReference>
<name>H5SQ18_9BACT</name>
<evidence type="ECO:0000256" key="6">
    <source>
        <dbReference type="ARBA" id="ARBA00038076"/>
    </source>
</evidence>
<keyword evidence="4 7" id="KW-1133">Transmembrane helix</keyword>
<evidence type="ECO:0000256" key="7">
    <source>
        <dbReference type="SAM" id="Phobius"/>
    </source>
</evidence>
<evidence type="ECO:0000256" key="5">
    <source>
        <dbReference type="ARBA" id="ARBA00023136"/>
    </source>
</evidence>
<keyword evidence="2" id="KW-1003">Cell membrane</keyword>
<feature type="transmembrane region" description="Helical" evidence="7">
    <location>
        <begin position="334"/>
        <end position="357"/>
    </location>
</feature>
<keyword evidence="5 7" id="KW-0472">Membrane</keyword>
<dbReference type="InterPro" id="IPR025857">
    <property type="entry name" value="MacB_PCD"/>
</dbReference>
<proteinExistence type="inferred from homology"/>